<dbReference type="GO" id="GO:0005524">
    <property type="term" value="F:ATP binding"/>
    <property type="evidence" value="ECO:0007669"/>
    <property type="project" value="InterPro"/>
</dbReference>
<gene>
    <name evidence="2" type="ORF">KP78_04580</name>
</gene>
<dbReference type="STRING" id="889306.KP78_04580"/>
<dbReference type="OrthoDB" id="1420794at2"/>
<evidence type="ECO:0000313" key="2">
    <source>
        <dbReference type="EMBL" id="KIL52088.1"/>
    </source>
</evidence>
<dbReference type="InterPro" id="IPR006083">
    <property type="entry name" value="PRK/URK"/>
</dbReference>
<dbReference type="Gene3D" id="3.40.50.300">
    <property type="entry name" value="P-loop containing nucleotide triphosphate hydrolases"/>
    <property type="match status" value="1"/>
</dbReference>
<dbReference type="PATRIC" id="fig|889306.3.peg.459"/>
<accession>A0A0C2W7U3</accession>
<keyword evidence="3" id="KW-1185">Reference proteome</keyword>
<dbReference type="Proteomes" id="UP000031938">
    <property type="component" value="Unassembled WGS sequence"/>
</dbReference>
<sequence length="202" mass="23963">MTNTHYFSNKKEASWINQIKQQAESNEIVLIGIDGGGGAGKSTFARKIQEQINDVTIIHKDDFYLSKGREMKENPELQPIGADYDWRRLEEQVLKPLSNGHFARYQRYDWDFDKLAEWYEVKASGVIVVEGVYATRPELHVYYDWTVWIDTPKLTRLNRGIERDGEQARSMWELYWMKQEDRYFEQIRPFEKVDLRISGQDD</sequence>
<dbReference type="SUPFAM" id="SSF52540">
    <property type="entry name" value="P-loop containing nucleoside triphosphate hydrolases"/>
    <property type="match status" value="1"/>
</dbReference>
<protein>
    <recommendedName>
        <fullName evidence="1">Phosphoribulokinase/uridine kinase domain-containing protein</fullName>
    </recommendedName>
</protein>
<comment type="caution">
    <text evidence="2">The sequence shown here is derived from an EMBL/GenBank/DDBJ whole genome shotgun (WGS) entry which is preliminary data.</text>
</comment>
<dbReference type="EMBL" id="JXRP01000006">
    <property type="protein sequence ID" value="KIL52088.1"/>
    <property type="molecule type" value="Genomic_DNA"/>
</dbReference>
<dbReference type="AlphaFoldDB" id="A0A0C2W7U3"/>
<evidence type="ECO:0000313" key="3">
    <source>
        <dbReference type="Proteomes" id="UP000031938"/>
    </source>
</evidence>
<evidence type="ECO:0000259" key="1">
    <source>
        <dbReference type="Pfam" id="PF00485"/>
    </source>
</evidence>
<reference evidence="2 3" key="1">
    <citation type="submission" date="2015-01" db="EMBL/GenBank/DDBJ databases">
        <title>Genome sequencing of Jeotgalibacillus soli.</title>
        <authorList>
            <person name="Goh K.M."/>
            <person name="Chan K.-G."/>
            <person name="Yaakop A.S."/>
            <person name="Ee R."/>
            <person name="Gan H.M."/>
            <person name="Chan C.S."/>
        </authorList>
    </citation>
    <scope>NUCLEOTIDE SEQUENCE [LARGE SCALE GENOMIC DNA]</scope>
    <source>
        <strain evidence="2 3">P9</strain>
    </source>
</reference>
<dbReference type="InterPro" id="IPR027417">
    <property type="entry name" value="P-loop_NTPase"/>
</dbReference>
<name>A0A0C2W7U3_9BACL</name>
<dbReference type="PANTHER" id="PTHR10285">
    <property type="entry name" value="URIDINE KINASE"/>
    <property type="match status" value="1"/>
</dbReference>
<dbReference type="GO" id="GO:0016301">
    <property type="term" value="F:kinase activity"/>
    <property type="evidence" value="ECO:0007669"/>
    <property type="project" value="InterPro"/>
</dbReference>
<feature type="domain" description="Phosphoribulokinase/uridine kinase" evidence="1">
    <location>
        <begin position="30"/>
        <end position="166"/>
    </location>
</feature>
<dbReference type="RefSeq" id="WP_052474480.1">
    <property type="nucleotide sequence ID" value="NZ_JXRP01000006.1"/>
</dbReference>
<proteinExistence type="predicted"/>
<organism evidence="2 3">
    <name type="scientific">Jeotgalibacillus soli</name>
    <dbReference type="NCBI Taxonomy" id="889306"/>
    <lineage>
        <taxon>Bacteria</taxon>
        <taxon>Bacillati</taxon>
        <taxon>Bacillota</taxon>
        <taxon>Bacilli</taxon>
        <taxon>Bacillales</taxon>
        <taxon>Caryophanaceae</taxon>
        <taxon>Jeotgalibacillus</taxon>
    </lineage>
</organism>
<dbReference type="Pfam" id="PF00485">
    <property type="entry name" value="PRK"/>
    <property type="match status" value="1"/>
</dbReference>